<evidence type="ECO:0000313" key="2">
    <source>
        <dbReference type="EMBL" id="CAG7595076.1"/>
    </source>
</evidence>
<protein>
    <submittedName>
        <fullName evidence="2">Uncharacterized protein</fullName>
    </submittedName>
</protein>
<feature type="transmembrane region" description="Helical" evidence="1">
    <location>
        <begin position="63"/>
        <end position="91"/>
    </location>
</feature>
<keyword evidence="1" id="KW-1133">Transmembrane helix</keyword>
<keyword evidence="1" id="KW-0812">Transmembrane</keyword>
<dbReference type="RefSeq" id="WP_218089871.1">
    <property type="nucleotide sequence ID" value="NZ_CAJVAS010000001.1"/>
</dbReference>
<evidence type="ECO:0000313" key="3">
    <source>
        <dbReference type="Proteomes" id="UP000693672"/>
    </source>
</evidence>
<reference evidence="2" key="1">
    <citation type="submission" date="2021-06" db="EMBL/GenBank/DDBJ databases">
        <authorList>
            <person name="Criscuolo A."/>
        </authorList>
    </citation>
    <scope>NUCLEOTIDE SEQUENCE</scope>
    <source>
        <strain evidence="2">CIP111600</strain>
    </source>
</reference>
<organism evidence="2 3">
    <name type="scientific">Paenibacillus solanacearum</name>
    <dbReference type="NCBI Taxonomy" id="2048548"/>
    <lineage>
        <taxon>Bacteria</taxon>
        <taxon>Bacillati</taxon>
        <taxon>Bacillota</taxon>
        <taxon>Bacilli</taxon>
        <taxon>Bacillales</taxon>
        <taxon>Paenibacillaceae</taxon>
        <taxon>Paenibacillus</taxon>
    </lineage>
</organism>
<keyword evidence="3" id="KW-1185">Reference proteome</keyword>
<sequence>MKQKHSDMTRKTKYLMYSGSALYALSMVMRFPYVWRFVLLIALSVVLTLLIDEPIKGFWRKLVTVFAFLFLVGTLMGLVLILIKMVLILGWPA</sequence>
<evidence type="ECO:0000256" key="1">
    <source>
        <dbReference type="SAM" id="Phobius"/>
    </source>
</evidence>
<dbReference type="Proteomes" id="UP000693672">
    <property type="component" value="Unassembled WGS sequence"/>
</dbReference>
<name>A0A916NJZ9_9BACL</name>
<accession>A0A916NJZ9</accession>
<feature type="transmembrane region" description="Helical" evidence="1">
    <location>
        <begin position="34"/>
        <end position="51"/>
    </location>
</feature>
<gene>
    <name evidence="2" type="ORF">PAESOLCIP111_00024</name>
</gene>
<dbReference type="EMBL" id="CAJVAS010000001">
    <property type="protein sequence ID" value="CAG7595076.1"/>
    <property type="molecule type" value="Genomic_DNA"/>
</dbReference>
<comment type="caution">
    <text evidence="2">The sequence shown here is derived from an EMBL/GenBank/DDBJ whole genome shotgun (WGS) entry which is preliminary data.</text>
</comment>
<keyword evidence="1" id="KW-0472">Membrane</keyword>
<dbReference type="AlphaFoldDB" id="A0A916NJZ9"/>
<proteinExistence type="predicted"/>